<name>A0A4P7ID79_9ACTN</name>
<accession>A0A4P7ID79</accession>
<dbReference type="EMBL" id="CP038436">
    <property type="protein sequence ID" value="QBX54620.1"/>
    <property type="molecule type" value="Genomic_DNA"/>
</dbReference>
<evidence type="ECO:0000313" key="1">
    <source>
        <dbReference type="EMBL" id="QBX54620.1"/>
    </source>
</evidence>
<evidence type="ECO:0008006" key="3">
    <source>
        <dbReference type="Google" id="ProtNLM"/>
    </source>
</evidence>
<organism evidence="1 2">
    <name type="scientific">Nocardioides seonyuensis</name>
    <dbReference type="NCBI Taxonomy" id="2518371"/>
    <lineage>
        <taxon>Bacteria</taxon>
        <taxon>Bacillati</taxon>
        <taxon>Actinomycetota</taxon>
        <taxon>Actinomycetes</taxon>
        <taxon>Propionibacteriales</taxon>
        <taxon>Nocardioidaceae</taxon>
        <taxon>Nocardioides</taxon>
    </lineage>
</organism>
<reference evidence="1 2" key="1">
    <citation type="submission" date="2019-03" db="EMBL/GenBank/DDBJ databases">
        <title>Three New Species of Nocardioides, Nocardioides euryhalodurans sp. nov., Nocardioides seonyuensis sp. nov. and Nocardioides eburneoflavus sp. nov. Iolated from Soil.</title>
        <authorList>
            <person name="Roh S.G."/>
            <person name="Lee C."/>
            <person name="Kim M.-K."/>
            <person name="Kim S.B."/>
        </authorList>
    </citation>
    <scope>NUCLEOTIDE SEQUENCE [LARGE SCALE GENOMIC DNA]</scope>
    <source>
        <strain evidence="1 2">MMS17-SY207-3</strain>
    </source>
</reference>
<proteinExistence type="predicted"/>
<dbReference type="OrthoDB" id="9791280at2"/>
<evidence type="ECO:0000313" key="2">
    <source>
        <dbReference type="Proteomes" id="UP000294853"/>
    </source>
</evidence>
<protein>
    <recommendedName>
        <fullName evidence="3">HPr kinase/phosphorylase C-terminal domain-containing protein</fullName>
    </recommendedName>
</protein>
<dbReference type="KEGG" id="nsn:EXE58_03475"/>
<dbReference type="Gene3D" id="3.40.50.300">
    <property type="entry name" value="P-loop containing nucleotide triphosphate hydrolases"/>
    <property type="match status" value="1"/>
</dbReference>
<dbReference type="SUPFAM" id="SSF53795">
    <property type="entry name" value="PEP carboxykinase-like"/>
    <property type="match status" value="1"/>
</dbReference>
<dbReference type="Proteomes" id="UP000294853">
    <property type="component" value="Chromosome"/>
</dbReference>
<keyword evidence="2" id="KW-1185">Reference proteome</keyword>
<dbReference type="RefSeq" id="WP_135266592.1">
    <property type="nucleotide sequence ID" value="NZ_CP038436.1"/>
</dbReference>
<dbReference type="InterPro" id="IPR027417">
    <property type="entry name" value="P-loop_NTPase"/>
</dbReference>
<dbReference type="AlphaFoldDB" id="A0A4P7ID79"/>
<gene>
    <name evidence="1" type="ORF">EXE58_03475</name>
</gene>
<sequence length="347" mass="36950">MTPHGTSAQPGRTGGEQLCRLYGLDIASELDLHARREKATSGVDVHVCLGETVSASTTVPPGDLMAQWSTDSGLVASFVRRPDASHLLRFESTCDVTIDSRAEHVTVHMVEGVPETMGGVLVGGTVLSYLLLLRDEVVLHASAVDIGGRAIAFVGSSGMGKSTMATLMCRDGGLLITDDVLRVTRDEDGVDRCALGATELRLRAAASGLADQFAEGGSHRSTADDRRALSVPVCTDEGLPLAALFIPRPRRASPELSLTRLHTAAAALSLLSFPRILGIRDSRLLARQFEQMTDLAERVPVFLADVPWGPPFQDNLSETLLAALDEEIGERATTGGAMDAPQDVEMR</sequence>